<proteinExistence type="predicted"/>
<feature type="transmembrane region" description="Helical" evidence="2">
    <location>
        <begin position="44"/>
        <end position="62"/>
    </location>
</feature>
<keyword evidence="2" id="KW-1133">Transmembrane helix</keyword>
<feature type="region of interest" description="Disordered" evidence="1">
    <location>
        <begin position="548"/>
        <end position="576"/>
    </location>
</feature>
<dbReference type="PANTHER" id="PTHR33604">
    <property type="entry name" value="OSJNBA0004B13.7 PROTEIN"/>
    <property type="match status" value="1"/>
</dbReference>
<evidence type="ECO:0000256" key="1">
    <source>
        <dbReference type="SAM" id="MobiDB-lite"/>
    </source>
</evidence>
<dbReference type="VEuPathDB" id="FungiDB:CPAG_08099"/>
<keyword evidence="2" id="KW-0812">Transmembrane</keyword>
<evidence type="ECO:0000313" key="4">
    <source>
        <dbReference type="Proteomes" id="UP000054567"/>
    </source>
</evidence>
<evidence type="ECO:0000313" key="3">
    <source>
        <dbReference type="EMBL" id="KMM71798.1"/>
    </source>
</evidence>
<dbReference type="OrthoDB" id="5397682at2759"/>
<dbReference type="PANTHER" id="PTHR33604:SF3">
    <property type="entry name" value="OSJNBA0004B13.7 PROTEIN"/>
    <property type="match status" value="1"/>
</dbReference>
<reference evidence="4" key="2">
    <citation type="journal article" date="2009" name="Genome Res.">
        <title>Comparative genomic analyses of the human fungal pathogens Coccidioides and their relatives.</title>
        <authorList>
            <person name="Sharpton T.J."/>
            <person name="Stajich J.E."/>
            <person name="Rounsley S.D."/>
            <person name="Gardner M.J."/>
            <person name="Wortman J.R."/>
            <person name="Jordar V.S."/>
            <person name="Maiti R."/>
            <person name="Kodira C.D."/>
            <person name="Neafsey D.E."/>
            <person name="Zeng Q."/>
            <person name="Hung C.-Y."/>
            <person name="McMahan C."/>
            <person name="Muszewska A."/>
            <person name="Grynberg M."/>
            <person name="Mandel M.A."/>
            <person name="Kellner E.M."/>
            <person name="Barker B.M."/>
            <person name="Galgiani J.N."/>
            <person name="Orbach M.J."/>
            <person name="Kirkland T.N."/>
            <person name="Cole G.T."/>
            <person name="Henn M.R."/>
            <person name="Birren B.W."/>
            <person name="Taylor J.W."/>
        </authorList>
    </citation>
    <scope>NUCLEOTIDE SEQUENCE [LARGE SCALE GENOMIC DNA]</scope>
    <source>
        <strain evidence="4">RMSCC 3488</strain>
    </source>
</reference>
<protein>
    <recommendedName>
        <fullName evidence="5">Glycosyltransferase 2</fullName>
    </recommendedName>
</protein>
<dbReference type="AlphaFoldDB" id="A0A0J6FN53"/>
<evidence type="ECO:0000256" key="2">
    <source>
        <dbReference type="SAM" id="Phobius"/>
    </source>
</evidence>
<dbReference type="EMBL" id="DS268113">
    <property type="protein sequence ID" value="KMM71798.1"/>
    <property type="molecule type" value="Genomic_DNA"/>
</dbReference>
<dbReference type="Proteomes" id="UP000054567">
    <property type="component" value="Unassembled WGS sequence"/>
</dbReference>
<keyword evidence="2" id="KW-0472">Membrane</keyword>
<organism evidence="3 4">
    <name type="scientific">Coccidioides posadasii RMSCC 3488</name>
    <dbReference type="NCBI Taxonomy" id="454284"/>
    <lineage>
        <taxon>Eukaryota</taxon>
        <taxon>Fungi</taxon>
        <taxon>Dikarya</taxon>
        <taxon>Ascomycota</taxon>
        <taxon>Pezizomycotina</taxon>
        <taxon>Eurotiomycetes</taxon>
        <taxon>Eurotiomycetidae</taxon>
        <taxon>Onygenales</taxon>
        <taxon>Onygenaceae</taxon>
        <taxon>Coccidioides</taxon>
    </lineage>
</organism>
<evidence type="ECO:0008006" key="5">
    <source>
        <dbReference type="Google" id="ProtNLM"/>
    </source>
</evidence>
<reference evidence="3 4" key="1">
    <citation type="submission" date="2007-06" db="EMBL/GenBank/DDBJ databases">
        <title>The Genome Sequence of Coccidioides posadasii RMSCC_3488.</title>
        <authorList>
            <consortium name="Coccidioides Genome Resources Consortium"/>
            <consortium name="The Broad Institute Genome Sequencing Platform"/>
            <person name="Henn M.R."/>
            <person name="Sykes S."/>
            <person name="Young S."/>
            <person name="Jaffe D."/>
            <person name="Berlin A."/>
            <person name="Alvarez P."/>
            <person name="Butler J."/>
            <person name="Gnerre S."/>
            <person name="Grabherr M."/>
            <person name="Mauceli E."/>
            <person name="Brockman W."/>
            <person name="Kodira C."/>
            <person name="Alvarado L."/>
            <person name="Zeng Q."/>
            <person name="Crawford M."/>
            <person name="Antoine C."/>
            <person name="Devon K."/>
            <person name="Galgiani J."/>
            <person name="Orsborn K."/>
            <person name="Lewis M.L."/>
            <person name="Nusbaum C."/>
            <person name="Galagan J."/>
            <person name="Birren B."/>
        </authorList>
    </citation>
    <scope>NUCLEOTIDE SEQUENCE [LARGE SCALE GENOMIC DNA]</scope>
    <source>
        <strain evidence="3 4">RMSCC 3488</strain>
    </source>
</reference>
<reference evidence="4" key="3">
    <citation type="journal article" date="2010" name="Genome Res.">
        <title>Population genomic sequencing of Coccidioides fungi reveals recent hybridization and transposon control.</title>
        <authorList>
            <person name="Neafsey D.E."/>
            <person name="Barker B.M."/>
            <person name="Sharpton T.J."/>
            <person name="Stajich J.E."/>
            <person name="Park D.J."/>
            <person name="Whiston E."/>
            <person name="Hung C.-Y."/>
            <person name="McMahan C."/>
            <person name="White J."/>
            <person name="Sykes S."/>
            <person name="Heiman D."/>
            <person name="Young S."/>
            <person name="Zeng Q."/>
            <person name="Abouelleil A."/>
            <person name="Aftuck L."/>
            <person name="Bessette D."/>
            <person name="Brown A."/>
            <person name="FitzGerald M."/>
            <person name="Lui A."/>
            <person name="Macdonald J.P."/>
            <person name="Priest M."/>
            <person name="Orbach M.J."/>
            <person name="Galgiani J.N."/>
            <person name="Kirkland T.N."/>
            <person name="Cole G.T."/>
            <person name="Birren B.W."/>
            <person name="Henn M.R."/>
            <person name="Taylor J.W."/>
            <person name="Rounsley S.D."/>
        </authorList>
    </citation>
    <scope>NUCLEOTIDE SEQUENCE [LARGE SCALE GENOMIC DNA]</scope>
    <source>
        <strain evidence="4">RMSCC 3488</strain>
    </source>
</reference>
<accession>A0A0J6FN53</accession>
<feature type="region of interest" description="Disordered" evidence="1">
    <location>
        <begin position="66"/>
        <end position="102"/>
    </location>
</feature>
<gene>
    <name evidence="3" type="ORF">CPAG_08099</name>
</gene>
<sequence>MHLSRRIFLADEELGKKDDDHFRKPAQLRRPSLASCRLPRRRRFFVIIGIILCYFLLSHSPFRSLSGENDDSTGDTVDNGFYPTRNGIMRPNGPPNASDGKQSSHYFNGPIRFYSLARSLYSVHGFMRYRRQNKLVLFAAANLKCISDLLPLACEMSGHGLNQVHIALMGRDELSIEGIQEVNGYNESECPLIWHDARPDYGPWSTDARMEASVKSGLVHMLKILHPRAIITHESRDEPFLVRGVKTRASQTGIAHIGLKGRASSFKWITKLDSRALAAWNRAQIEILVHAPPASSGSLLRLLKSLQKADYFGPAPGLTIELPFDVDPALTDFLGRFTWPPHTEGRQFTLRRRITRNTAAEEAAIRSIDAFYPRKPWYSHVLVLSPHAELAPSFYHFLKYSILKYKYSIMEAPAAYQLLGISLELPSFKPTDGAEFSPPTMETVSLAEHSHTLPVFLWQAPNSNAALYFGDKWIGFHSFLSNRFAPSLKTKQTTRPKSVLNRYPSWMEYMLEFIRARGYYLLYPAFAAEDDFSLATVHNELFQIPEEHASTEEAKPPELSQNEIHDPQATLIDDSNYDPRFESAEKAVSESLSMSNLLSAFPGHLPRLSSLSILSPSGAKNGPDDLINSTETYLKSFRLEVGGCDSEHDPPDLVPLSTNDLFCLEDDEK</sequence>
<name>A0A0J6FN53_COCPO</name>